<evidence type="ECO:0000313" key="1">
    <source>
        <dbReference type="EMBL" id="KZT10432.1"/>
    </source>
</evidence>
<dbReference type="RefSeq" id="XP_040768172.1">
    <property type="nucleotide sequence ID" value="XM_040903897.1"/>
</dbReference>
<gene>
    <name evidence="1" type="ORF">LAESUDRAFT_645083</name>
</gene>
<accession>A0A165GJC7</accession>
<dbReference type="GeneID" id="63820927"/>
<dbReference type="InParanoid" id="A0A165GJC7"/>
<name>A0A165GJC7_9APHY</name>
<reference evidence="1 2" key="1">
    <citation type="journal article" date="2016" name="Mol. Biol. Evol.">
        <title>Comparative Genomics of Early-Diverging Mushroom-Forming Fungi Provides Insights into the Origins of Lignocellulose Decay Capabilities.</title>
        <authorList>
            <person name="Nagy L.G."/>
            <person name="Riley R."/>
            <person name="Tritt A."/>
            <person name="Adam C."/>
            <person name="Daum C."/>
            <person name="Floudas D."/>
            <person name="Sun H."/>
            <person name="Yadav J.S."/>
            <person name="Pangilinan J."/>
            <person name="Larsson K.H."/>
            <person name="Matsuura K."/>
            <person name="Barry K."/>
            <person name="Labutti K."/>
            <person name="Kuo R."/>
            <person name="Ohm R.A."/>
            <person name="Bhattacharya S.S."/>
            <person name="Shirouzu T."/>
            <person name="Yoshinaga Y."/>
            <person name="Martin F.M."/>
            <person name="Grigoriev I.V."/>
            <person name="Hibbett D.S."/>
        </authorList>
    </citation>
    <scope>NUCLEOTIDE SEQUENCE [LARGE SCALE GENOMIC DNA]</scope>
    <source>
        <strain evidence="1 2">93-53</strain>
    </source>
</reference>
<dbReference type="OrthoDB" id="2801221at2759"/>
<evidence type="ECO:0008006" key="3">
    <source>
        <dbReference type="Google" id="ProtNLM"/>
    </source>
</evidence>
<protein>
    <recommendedName>
        <fullName evidence="3">DUF659 domain-containing protein</fullName>
    </recommendedName>
</protein>
<dbReference type="Proteomes" id="UP000076871">
    <property type="component" value="Unassembled WGS sequence"/>
</dbReference>
<feature type="non-terminal residue" evidence="1">
    <location>
        <position position="1"/>
    </location>
</feature>
<organism evidence="1 2">
    <name type="scientific">Laetiporus sulphureus 93-53</name>
    <dbReference type="NCBI Taxonomy" id="1314785"/>
    <lineage>
        <taxon>Eukaryota</taxon>
        <taxon>Fungi</taxon>
        <taxon>Dikarya</taxon>
        <taxon>Basidiomycota</taxon>
        <taxon>Agaricomycotina</taxon>
        <taxon>Agaricomycetes</taxon>
        <taxon>Polyporales</taxon>
        <taxon>Laetiporus</taxon>
    </lineage>
</organism>
<keyword evidence="2" id="KW-1185">Reference proteome</keyword>
<proteinExistence type="predicted"/>
<dbReference type="EMBL" id="KV427609">
    <property type="protein sequence ID" value="KZT10432.1"/>
    <property type="molecule type" value="Genomic_DNA"/>
</dbReference>
<dbReference type="AlphaFoldDB" id="A0A165GJC7"/>
<sequence length="166" mass="18639">DCCHKMNLALLQIGELPEFAPMIADLKAILVYMHKSIYAAEHFNDARAAFNIKNGLTMIGETCFSTYTWAVISVHDCLPAFYDIISKPELGIVIDILNTHDTIEFEYNLMRFIALTSLFVKAIKCLELAYSTIADVYLFWLTVVAHLADLFINNVVNLSPSTIDAV</sequence>
<evidence type="ECO:0000313" key="2">
    <source>
        <dbReference type="Proteomes" id="UP000076871"/>
    </source>
</evidence>